<evidence type="ECO:0000313" key="2">
    <source>
        <dbReference type="Proteomes" id="UP001265550"/>
    </source>
</evidence>
<dbReference type="RefSeq" id="WP_204731313.1">
    <property type="nucleotide sequence ID" value="NZ_JAVDWE010000001.1"/>
</dbReference>
<reference evidence="1 2" key="1">
    <citation type="submission" date="2023-07" db="EMBL/GenBank/DDBJ databases">
        <title>Sorghum-associated microbial communities from plants grown in Nebraska, USA.</title>
        <authorList>
            <person name="Schachtman D."/>
        </authorList>
    </citation>
    <scope>NUCLEOTIDE SEQUENCE [LARGE SCALE GENOMIC DNA]</scope>
    <source>
        <strain evidence="1 2">BE240</strain>
    </source>
</reference>
<dbReference type="Proteomes" id="UP001265550">
    <property type="component" value="Unassembled WGS sequence"/>
</dbReference>
<keyword evidence="2" id="KW-1185">Reference proteome</keyword>
<comment type="caution">
    <text evidence="1">The sequence shown here is derived from an EMBL/GenBank/DDBJ whole genome shotgun (WGS) entry which is preliminary data.</text>
</comment>
<protein>
    <submittedName>
        <fullName evidence="1">Uncharacterized protein</fullName>
    </submittedName>
</protein>
<accession>A0ABU1V4H9</accession>
<organism evidence="1 2">
    <name type="scientific">Hydrogenophaga laconesensis</name>
    <dbReference type="NCBI Taxonomy" id="1805971"/>
    <lineage>
        <taxon>Bacteria</taxon>
        <taxon>Pseudomonadati</taxon>
        <taxon>Pseudomonadota</taxon>
        <taxon>Betaproteobacteria</taxon>
        <taxon>Burkholderiales</taxon>
        <taxon>Comamonadaceae</taxon>
        <taxon>Hydrogenophaga</taxon>
    </lineage>
</organism>
<dbReference type="EMBL" id="JAVDWE010000001">
    <property type="protein sequence ID" value="MDR7092287.1"/>
    <property type="molecule type" value="Genomic_DNA"/>
</dbReference>
<proteinExistence type="predicted"/>
<gene>
    <name evidence="1" type="ORF">J2X09_000010</name>
</gene>
<name>A0ABU1V4H9_9BURK</name>
<sequence>MADLIAGAVFTVPYPYFREEVDLPPEDAQSGPITAITWRPGVRWVQRYDDSDAEAEGMGAMLLTVIDVHKPGRFPARVFFTRQWQDPDGKLFGKGGLRITTVPAFLRRAKGYMHEFELVTKEHS</sequence>
<evidence type="ECO:0000313" key="1">
    <source>
        <dbReference type="EMBL" id="MDR7092287.1"/>
    </source>
</evidence>